<accession>A0A511XB64</accession>
<comment type="caution">
    <text evidence="6">The sequence shown here is derived from an EMBL/GenBank/DDBJ whole genome shotgun (WGS) entry which is preliminary data.</text>
</comment>
<gene>
    <name evidence="6" type="ORF">ANI02nite_19950</name>
</gene>
<proteinExistence type="predicted"/>
<dbReference type="EMBL" id="BJYF01000011">
    <property type="protein sequence ID" value="GEN60111.1"/>
    <property type="molecule type" value="Genomic_DNA"/>
</dbReference>
<keyword evidence="3" id="KW-0804">Transcription</keyword>
<dbReference type="CDD" id="cd00090">
    <property type="entry name" value="HTH_ARSR"/>
    <property type="match status" value="1"/>
</dbReference>
<dbReference type="InterPro" id="IPR001845">
    <property type="entry name" value="HTH_ArsR_DNA-bd_dom"/>
</dbReference>
<dbReference type="Gene3D" id="1.10.10.10">
    <property type="entry name" value="Winged helix-like DNA-binding domain superfamily/Winged helix DNA-binding domain"/>
    <property type="match status" value="1"/>
</dbReference>
<dbReference type="STRING" id="1120919.GCA_000429165_00962"/>
<dbReference type="NCBIfam" id="NF033788">
    <property type="entry name" value="HTH_metalloreg"/>
    <property type="match status" value="1"/>
</dbReference>
<dbReference type="AlphaFoldDB" id="A0A511XB64"/>
<keyword evidence="7" id="KW-1185">Reference proteome</keyword>
<dbReference type="SUPFAM" id="SSF46785">
    <property type="entry name" value="Winged helix' DNA-binding domain"/>
    <property type="match status" value="1"/>
</dbReference>
<dbReference type="GO" id="GO:0003700">
    <property type="term" value="F:DNA-binding transcription factor activity"/>
    <property type="evidence" value="ECO:0007669"/>
    <property type="project" value="InterPro"/>
</dbReference>
<evidence type="ECO:0000259" key="5">
    <source>
        <dbReference type="PROSITE" id="PS50987"/>
    </source>
</evidence>
<feature type="domain" description="HTH arsR-type" evidence="5">
    <location>
        <begin position="4"/>
        <end position="98"/>
    </location>
</feature>
<evidence type="ECO:0000313" key="7">
    <source>
        <dbReference type="Proteomes" id="UP000321635"/>
    </source>
</evidence>
<dbReference type="InterPro" id="IPR011991">
    <property type="entry name" value="ArsR-like_HTH"/>
</dbReference>
<evidence type="ECO:0000256" key="3">
    <source>
        <dbReference type="ARBA" id="ARBA00023163"/>
    </source>
</evidence>
<evidence type="ECO:0000256" key="2">
    <source>
        <dbReference type="ARBA" id="ARBA00023125"/>
    </source>
</evidence>
<dbReference type="PRINTS" id="PR00778">
    <property type="entry name" value="HTHARSR"/>
</dbReference>
<organism evidence="6 7">
    <name type="scientific">Acetobacter nitrogenifigens DSM 23921 = NBRC 105050</name>
    <dbReference type="NCBI Taxonomy" id="1120919"/>
    <lineage>
        <taxon>Bacteria</taxon>
        <taxon>Pseudomonadati</taxon>
        <taxon>Pseudomonadota</taxon>
        <taxon>Alphaproteobacteria</taxon>
        <taxon>Acetobacterales</taxon>
        <taxon>Acetobacteraceae</taxon>
        <taxon>Acetobacter</taxon>
    </lineage>
</organism>
<dbReference type="PANTHER" id="PTHR43132:SF2">
    <property type="entry name" value="ARSENICAL RESISTANCE OPERON REPRESSOR ARSR-RELATED"/>
    <property type="match status" value="1"/>
</dbReference>
<dbReference type="OrthoDB" id="194599at2"/>
<dbReference type="Pfam" id="PF01022">
    <property type="entry name" value="HTH_5"/>
    <property type="match status" value="1"/>
</dbReference>
<feature type="region of interest" description="Disordered" evidence="4">
    <location>
        <begin position="98"/>
        <end position="129"/>
    </location>
</feature>
<dbReference type="PROSITE" id="PS50987">
    <property type="entry name" value="HTH_ARSR_2"/>
    <property type="match status" value="1"/>
</dbReference>
<sequence>MSALTPESARKLSEFLKIYTQPQRLLILDTLLRGERAVSDIENETGVTQPTLSQQLATLRRAGVIVARRASRAIFYALASDAETRRVRLLLGVANDASLPADTPSPFLDAVSPPRRDSGASFARVHPLL</sequence>
<dbReference type="InterPro" id="IPR051011">
    <property type="entry name" value="Metal_resp_trans_reg"/>
</dbReference>
<protein>
    <recommendedName>
        <fullName evidence="5">HTH arsR-type domain-containing protein</fullName>
    </recommendedName>
</protein>
<dbReference type="SMART" id="SM00418">
    <property type="entry name" value="HTH_ARSR"/>
    <property type="match status" value="1"/>
</dbReference>
<evidence type="ECO:0000313" key="6">
    <source>
        <dbReference type="EMBL" id="GEN60111.1"/>
    </source>
</evidence>
<dbReference type="Proteomes" id="UP000321635">
    <property type="component" value="Unassembled WGS sequence"/>
</dbReference>
<dbReference type="RefSeq" id="WP_026397101.1">
    <property type="nucleotide sequence ID" value="NZ_AUBI01000003.1"/>
</dbReference>
<dbReference type="InterPro" id="IPR036388">
    <property type="entry name" value="WH-like_DNA-bd_sf"/>
</dbReference>
<reference evidence="6 7" key="1">
    <citation type="submission" date="2019-07" db="EMBL/GenBank/DDBJ databases">
        <title>Whole genome shotgun sequence of Acetobacter nitrogenifigens NBRC 105050.</title>
        <authorList>
            <person name="Hosoyama A."/>
            <person name="Uohara A."/>
            <person name="Ohji S."/>
            <person name="Ichikawa N."/>
        </authorList>
    </citation>
    <scope>NUCLEOTIDE SEQUENCE [LARGE SCALE GENOMIC DNA]</scope>
    <source>
        <strain evidence="6 7">NBRC 105050</strain>
    </source>
</reference>
<evidence type="ECO:0000256" key="4">
    <source>
        <dbReference type="SAM" id="MobiDB-lite"/>
    </source>
</evidence>
<dbReference type="GO" id="GO:0003677">
    <property type="term" value="F:DNA binding"/>
    <property type="evidence" value="ECO:0007669"/>
    <property type="project" value="UniProtKB-KW"/>
</dbReference>
<name>A0A511XB64_9PROT</name>
<keyword evidence="2" id="KW-0238">DNA-binding</keyword>
<dbReference type="PANTHER" id="PTHR43132">
    <property type="entry name" value="ARSENICAL RESISTANCE OPERON REPRESSOR ARSR-RELATED"/>
    <property type="match status" value="1"/>
</dbReference>
<keyword evidence="1" id="KW-0805">Transcription regulation</keyword>
<dbReference type="InterPro" id="IPR036390">
    <property type="entry name" value="WH_DNA-bd_sf"/>
</dbReference>
<evidence type="ECO:0000256" key="1">
    <source>
        <dbReference type="ARBA" id="ARBA00023015"/>
    </source>
</evidence>